<gene>
    <name evidence="2" type="ORF">AMTR_s00083p00165120</name>
</gene>
<dbReference type="Gramene" id="ERN02539">
    <property type="protein sequence ID" value="ERN02539"/>
    <property type="gene ID" value="AMTR_s00083p00165120"/>
</dbReference>
<reference evidence="3" key="1">
    <citation type="journal article" date="2013" name="Science">
        <title>The Amborella genome and the evolution of flowering plants.</title>
        <authorList>
            <consortium name="Amborella Genome Project"/>
        </authorList>
    </citation>
    <scope>NUCLEOTIDE SEQUENCE [LARGE SCALE GENOMIC DNA]</scope>
</reference>
<feature type="region of interest" description="Disordered" evidence="1">
    <location>
        <begin position="1"/>
        <end position="30"/>
    </location>
</feature>
<keyword evidence="3" id="KW-1185">Reference proteome</keyword>
<evidence type="ECO:0000313" key="2">
    <source>
        <dbReference type="EMBL" id="ERN02539.1"/>
    </source>
</evidence>
<protein>
    <submittedName>
        <fullName evidence="2">Uncharacterized protein</fullName>
    </submittedName>
</protein>
<proteinExistence type="predicted"/>
<dbReference type="HOGENOM" id="CLU_1477093_0_0_1"/>
<dbReference type="EMBL" id="KI394526">
    <property type="protein sequence ID" value="ERN02539.1"/>
    <property type="molecule type" value="Genomic_DNA"/>
</dbReference>
<sequence>MEKGDQDVRSGLGLGLSTQSSPLQRELTTAGRKHPGLGLGFGWEVSTGFRQWFSSIQRALQRVSSQGLLDSVSVRGGRSAGRPNGFGRLQQVIRQGCAGEIPARSFREEPKGHTVGFSNVGSRTATGGWGTEGSQSERVGRDTHRRGKGHTCSARQPKGHKWEKSGRRRCVQKPRHVFAHVRL</sequence>
<feature type="region of interest" description="Disordered" evidence="1">
    <location>
        <begin position="110"/>
        <end position="169"/>
    </location>
</feature>
<feature type="compositionally biased region" description="Polar residues" evidence="1">
    <location>
        <begin position="116"/>
        <end position="125"/>
    </location>
</feature>
<dbReference type="Proteomes" id="UP000017836">
    <property type="component" value="Unassembled WGS sequence"/>
</dbReference>
<evidence type="ECO:0000313" key="3">
    <source>
        <dbReference type="Proteomes" id="UP000017836"/>
    </source>
</evidence>
<accession>W1P4F5</accession>
<dbReference type="AlphaFoldDB" id="W1P4F5"/>
<name>W1P4F5_AMBTC</name>
<organism evidence="2 3">
    <name type="scientific">Amborella trichopoda</name>
    <dbReference type="NCBI Taxonomy" id="13333"/>
    <lineage>
        <taxon>Eukaryota</taxon>
        <taxon>Viridiplantae</taxon>
        <taxon>Streptophyta</taxon>
        <taxon>Embryophyta</taxon>
        <taxon>Tracheophyta</taxon>
        <taxon>Spermatophyta</taxon>
        <taxon>Magnoliopsida</taxon>
        <taxon>Amborellales</taxon>
        <taxon>Amborellaceae</taxon>
        <taxon>Amborella</taxon>
    </lineage>
</organism>
<evidence type="ECO:0000256" key="1">
    <source>
        <dbReference type="SAM" id="MobiDB-lite"/>
    </source>
</evidence>